<dbReference type="Pfam" id="PF19054">
    <property type="entry name" value="DUF5753"/>
    <property type="match status" value="1"/>
</dbReference>
<evidence type="ECO:0000313" key="2">
    <source>
        <dbReference type="EMBL" id="MFC4912369.1"/>
    </source>
</evidence>
<dbReference type="RefSeq" id="WP_378262213.1">
    <property type="nucleotide sequence ID" value="NZ_JBHSIT010000012.1"/>
</dbReference>
<dbReference type="Gene3D" id="1.10.260.40">
    <property type="entry name" value="lambda repressor-like DNA-binding domains"/>
    <property type="match status" value="1"/>
</dbReference>
<dbReference type="Proteomes" id="UP001595872">
    <property type="component" value="Unassembled WGS sequence"/>
</dbReference>
<comment type="caution">
    <text evidence="2">The sequence shown here is derived from an EMBL/GenBank/DDBJ whole genome shotgun (WGS) entry which is preliminary data.</text>
</comment>
<keyword evidence="3" id="KW-1185">Reference proteome</keyword>
<name>A0ABV9U878_9ACTN</name>
<organism evidence="2 3">
    <name type="scientific">Actinomadura gamaensis</name>
    <dbReference type="NCBI Taxonomy" id="1763541"/>
    <lineage>
        <taxon>Bacteria</taxon>
        <taxon>Bacillati</taxon>
        <taxon>Actinomycetota</taxon>
        <taxon>Actinomycetes</taxon>
        <taxon>Streptosporangiales</taxon>
        <taxon>Thermomonosporaceae</taxon>
        <taxon>Actinomadura</taxon>
    </lineage>
</organism>
<evidence type="ECO:0000259" key="1">
    <source>
        <dbReference type="PROSITE" id="PS50943"/>
    </source>
</evidence>
<feature type="domain" description="HTH cro/C1-type" evidence="1">
    <location>
        <begin position="20"/>
        <end position="75"/>
    </location>
</feature>
<dbReference type="InterPro" id="IPR043917">
    <property type="entry name" value="DUF5753"/>
</dbReference>
<dbReference type="SMART" id="SM00530">
    <property type="entry name" value="HTH_XRE"/>
    <property type="match status" value="1"/>
</dbReference>
<evidence type="ECO:0000313" key="3">
    <source>
        <dbReference type="Proteomes" id="UP001595872"/>
    </source>
</evidence>
<dbReference type="EMBL" id="JBHSIT010000012">
    <property type="protein sequence ID" value="MFC4912369.1"/>
    <property type="molecule type" value="Genomic_DNA"/>
</dbReference>
<dbReference type="CDD" id="cd00093">
    <property type="entry name" value="HTH_XRE"/>
    <property type="match status" value="1"/>
</dbReference>
<proteinExistence type="predicted"/>
<dbReference type="SUPFAM" id="SSF47413">
    <property type="entry name" value="lambda repressor-like DNA-binding domains"/>
    <property type="match status" value="1"/>
</dbReference>
<dbReference type="PROSITE" id="PS50943">
    <property type="entry name" value="HTH_CROC1"/>
    <property type="match status" value="1"/>
</dbReference>
<accession>A0ABV9U878</accession>
<gene>
    <name evidence="2" type="ORF">ACFPCY_34065</name>
</gene>
<protein>
    <submittedName>
        <fullName evidence="2">Helix-turn-helix domain-containing protein</fullName>
    </submittedName>
</protein>
<dbReference type="InterPro" id="IPR001387">
    <property type="entry name" value="Cro/C1-type_HTH"/>
</dbReference>
<sequence length="322" mass="35732">MANASVLGPVVQRAILISELQRLRVERGETQDQVAAALDWSTSKLIRIEGGTVGVSTTDLQALLRHYGLPDGDEQVAVLTMIARGARQRGWWSLYRREMKPAYLQYIGYESGASIIRSFQTMMVPGLLQTEEYANALTIEFVSSRADRDVVVEVRMRRQEEIFARDDPPQLKVVVDEAVLRRRVGGQFDPGIMPRQLRHILDMLERPNVSVEVIPFSAGAHFGMMGEFTILEFDDARLSDVLFQENVGGSDLTVQDRDTRVTDYRAAFENLRQLALPAERTPAFVEDVIASMEADARLDARSALVPGGPGRGLGSKAADGVQ</sequence>
<reference evidence="3" key="1">
    <citation type="journal article" date="2019" name="Int. J. Syst. Evol. Microbiol.">
        <title>The Global Catalogue of Microorganisms (GCM) 10K type strain sequencing project: providing services to taxonomists for standard genome sequencing and annotation.</title>
        <authorList>
            <consortium name="The Broad Institute Genomics Platform"/>
            <consortium name="The Broad Institute Genome Sequencing Center for Infectious Disease"/>
            <person name="Wu L."/>
            <person name="Ma J."/>
        </authorList>
    </citation>
    <scope>NUCLEOTIDE SEQUENCE [LARGE SCALE GENOMIC DNA]</scope>
    <source>
        <strain evidence="3">KLKA75</strain>
    </source>
</reference>
<dbReference type="InterPro" id="IPR010982">
    <property type="entry name" value="Lambda_DNA-bd_dom_sf"/>
</dbReference>
<dbReference type="Pfam" id="PF13560">
    <property type="entry name" value="HTH_31"/>
    <property type="match status" value="1"/>
</dbReference>